<sequence length="294" mass="31788">MSDSAGWSTSRDRRPGVVPLRPLLLGEILEGAVTTLRRYAGVVFGSAAVVAIVSAAIYYAADLWLLDATSPVPVIAADAPPEVRLDQAMTQLQETVPQFAVLALITLVTQTFLAGLLTVVVGRAVLGHKIGVRQAWEELRPRVVALLGLTLVVTVAVMVGTFLFVVPGVWLYALLSLATPALVLERGRVGEALRRSVALVQGAWWRVFGVLVVAVVLTWVISNLIQWPFGLAIDPQAPQRGYTPEELLIRELGGAVARTVTVPFSAAVTALLYIDQRMRRENLADELSRAARRD</sequence>
<name>I0V093_9PSEU</name>
<reference evidence="2 3" key="1">
    <citation type="submission" date="2012-01" db="EMBL/GenBank/DDBJ databases">
        <title>Improved High-Quality Draft sequence of Saccharomonospora xinjiangensis XJ-54.</title>
        <authorList>
            <consortium name="US DOE Joint Genome Institute"/>
            <person name="Lucas S."/>
            <person name="Han J."/>
            <person name="Lapidus A."/>
            <person name="Cheng J.-F."/>
            <person name="Goodwin L."/>
            <person name="Pitluck S."/>
            <person name="Peters L."/>
            <person name="Mikhailova N."/>
            <person name="Teshima H."/>
            <person name="Detter J.C."/>
            <person name="Han C."/>
            <person name="Tapia R."/>
            <person name="Land M."/>
            <person name="Hauser L."/>
            <person name="Kyrpides N."/>
            <person name="Ivanova N."/>
            <person name="Pagani I."/>
            <person name="Brambilla E.-M."/>
            <person name="Klenk H.-P."/>
            <person name="Woyke T."/>
        </authorList>
    </citation>
    <scope>NUCLEOTIDE SEQUENCE [LARGE SCALE GENOMIC DNA]</scope>
    <source>
        <strain evidence="2 3">XJ-54</strain>
    </source>
</reference>
<evidence type="ECO:0000313" key="3">
    <source>
        <dbReference type="Proteomes" id="UP000004691"/>
    </source>
</evidence>
<keyword evidence="1" id="KW-0812">Transmembrane</keyword>
<evidence type="ECO:0000256" key="1">
    <source>
        <dbReference type="SAM" id="Phobius"/>
    </source>
</evidence>
<accession>I0V093</accession>
<dbReference type="eggNOG" id="COG5180">
    <property type="taxonomic scope" value="Bacteria"/>
</dbReference>
<proteinExistence type="predicted"/>
<feature type="transmembrane region" description="Helical" evidence="1">
    <location>
        <begin position="39"/>
        <end position="61"/>
    </location>
</feature>
<feature type="transmembrane region" description="Helical" evidence="1">
    <location>
        <begin position="197"/>
        <end position="221"/>
    </location>
</feature>
<dbReference type="EMBL" id="JH636049">
    <property type="protein sequence ID" value="EID53546.1"/>
    <property type="molecule type" value="Genomic_DNA"/>
</dbReference>
<dbReference type="Pfam" id="PF06790">
    <property type="entry name" value="UPF0259"/>
    <property type="match status" value="1"/>
</dbReference>
<dbReference type="OrthoDB" id="121140at2"/>
<organism evidence="2 3">
    <name type="scientific">Saccharomonospora xinjiangensis XJ-54</name>
    <dbReference type="NCBI Taxonomy" id="882086"/>
    <lineage>
        <taxon>Bacteria</taxon>
        <taxon>Bacillati</taxon>
        <taxon>Actinomycetota</taxon>
        <taxon>Actinomycetes</taxon>
        <taxon>Pseudonocardiales</taxon>
        <taxon>Pseudonocardiaceae</taxon>
        <taxon>Saccharomonospora</taxon>
    </lineage>
</organism>
<keyword evidence="1" id="KW-1133">Transmembrane helix</keyword>
<feature type="transmembrane region" description="Helical" evidence="1">
    <location>
        <begin position="143"/>
        <end position="163"/>
    </location>
</feature>
<feature type="transmembrane region" description="Helical" evidence="1">
    <location>
        <begin position="169"/>
        <end position="185"/>
    </location>
</feature>
<feature type="transmembrane region" description="Helical" evidence="1">
    <location>
        <begin position="255"/>
        <end position="274"/>
    </location>
</feature>
<dbReference type="STRING" id="882086.SacxiDRAFT_1295"/>
<gene>
    <name evidence="2" type="ORF">SacxiDRAFT_1295</name>
</gene>
<evidence type="ECO:0000313" key="2">
    <source>
        <dbReference type="EMBL" id="EID53546.1"/>
    </source>
</evidence>
<dbReference type="RefSeq" id="WP_006237674.1">
    <property type="nucleotide sequence ID" value="NZ_JH636049.1"/>
</dbReference>
<dbReference type="AlphaFoldDB" id="I0V093"/>
<dbReference type="HOGENOM" id="CLU_036814_1_0_11"/>
<keyword evidence="3" id="KW-1185">Reference proteome</keyword>
<dbReference type="Proteomes" id="UP000004691">
    <property type="component" value="Unassembled WGS sequence"/>
</dbReference>
<keyword evidence="1" id="KW-0472">Membrane</keyword>
<protein>
    <submittedName>
        <fullName evidence="2">Uncharacterized protein family (UPF0259)</fullName>
    </submittedName>
</protein>
<feature type="transmembrane region" description="Helical" evidence="1">
    <location>
        <begin position="99"/>
        <end position="122"/>
    </location>
</feature>